<dbReference type="Pfam" id="PF00069">
    <property type="entry name" value="Pkinase"/>
    <property type="match status" value="2"/>
</dbReference>
<feature type="region of interest" description="Disordered" evidence="9">
    <location>
        <begin position="84"/>
        <end position="105"/>
    </location>
</feature>
<evidence type="ECO:0000256" key="5">
    <source>
        <dbReference type="ARBA" id="ARBA00022777"/>
    </source>
</evidence>
<dbReference type="GO" id="GO:0006355">
    <property type="term" value="P:regulation of DNA-templated transcription"/>
    <property type="evidence" value="ECO:0007669"/>
    <property type="project" value="InterPro"/>
</dbReference>
<evidence type="ECO:0000256" key="8">
    <source>
        <dbReference type="ARBA" id="ARBA00048679"/>
    </source>
</evidence>
<keyword evidence="6" id="KW-0067">ATP-binding</keyword>
<feature type="domain" description="Protein kinase" evidence="10">
    <location>
        <begin position="158"/>
        <end position="471"/>
    </location>
</feature>
<dbReference type="SUPFAM" id="SSF101941">
    <property type="entry name" value="NAC domain"/>
    <property type="match status" value="1"/>
</dbReference>
<gene>
    <name evidence="12" type="ORF">F3Y22_tig00110570pilonHSYRG00002</name>
</gene>
<dbReference type="PANTHER" id="PTHR45637">
    <property type="entry name" value="FLIPPASE KINASE 1-RELATED"/>
    <property type="match status" value="1"/>
</dbReference>
<dbReference type="InterPro" id="IPR036093">
    <property type="entry name" value="NAC_dom_sf"/>
</dbReference>
<evidence type="ECO:0000259" key="11">
    <source>
        <dbReference type="PROSITE" id="PS51518"/>
    </source>
</evidence>
<dbReference type="EC" id="2.7.11.1" evidence="1"/>
<evidence type="ECO:0000313" key="12">
    <source>
        <dbReference type="EMBL" id="KAE8699663.1"/>
    </source>
</evidence>
<feature type="compositionally biased region" description="Basic and acidic residues" evidence="9">
    <location>
        <begin position="84"/>
        <end position="99"/>
    </location>
</feature>
<dbReference type="PROSITE" id="PS50011">
    <property type="entry name" value="PROTEIN_KINASE_DOM"/>
    <property type="match status" value="1"/>
</dbReference>
<dbReference type="SMART" id="SM00220">
    <property type="entry name" value="S_TKc"/>
    <property type="match status" value="1"/>
</dbReference>
<dbReference type="GO" id="GO:0003677">
    <property type="term" value="F:DNA binding"/>
    <property type="evidence" value="ECO:0007669"/>
    <property type="project" value="InterPro"/>
</dbReference>
<organism evidence="12 13">
    <name type="scientific">Hibiscus syriacus</name>
    <name type="common">Rose of Sharon</name>
    <dbReference type="NCBI Taxonomy" id="106335"/>
    <lineage>
        <taxon>Eukaryota</taxon>
        <taxon>Viridiplantae</taxon>
        <taxon>Streptophyta</taxon>
        <taxon>Embryophyta</taxon>
        <taxon>Tracheophyta</taxon>
        <taxon>Spermatophyta</taxon>
        <taxon>Magnoliopsida</taxon>
        <taxon>eudicotyledons</taxon>
        <taxon>Gunneridae</taxon>
        <taxon>Pentapetalae</taxon>
        <taxon>rosids</taxon>
        <taxon>malvids</taxon>
        <taxon>Malvales</taxon>
        <taxon>Malvaceae</taxon>
        <taxon>Malvoideae</taxon>
        <taxon>Hibiscus</taxon>
    </lineage>
</organism>
<dbReference type="Gene3D" id="3.30.200.20">
    <property type="entry name" value="Phosphorylase Kinase, domain 1"/>
    <property type="match status" value="1"/>
</dbReference>
<feature type="domain" description="SGF29 C-terminal" evidence="11">
    <location>
        <begin position="886"/>
        <end position="1022"/>
    </location>
</feature>
<dbReference type="EMBL" id="VEPZ02001034">
    <property type="protein sequence ID" value="KAE8699663.1"/>
    <property type="molecule type" value="Genomic_DNA"/>
</dbReference>
<dbReference type="SUPFAM" id="SSF56112">
    <property type="entry name" value="Protein kinase-like (PK-like)"/>
    <property type="match status" value="1"/>
</dbReference>
<evidence type="ECO:0000256" key="7">
    <source>
        <dbReference type="ARBA" id="ARBA00047899"/>
    </source>
</evidence>
<keyword evidence="3" id="KW-0808">Transferase</keyword>
<dbReference type="GO" id="GO:0005524">
    <property type="term" value="F:ATP binding"/>
    <property type="evidence" value="ECO:0007669"/>
    <property type="project" value="UniProtKB-KW"/>
</dbReference>
<evidence type="ECO:0000256" key="6">
    <source>
        <dbReference type="ARBA" id="ARBA00022840"/>
    </source>
</evidence>
<dbReference type="PROSITE" id="PS51518">
    <property type="entry name" value="SGF29_C"/>
    <property type="match status" value="1"/>
</dbReference>
<evidence type="ECO:0000313" key="13">
    <source>
        <dbReference type="Proteomes" id="UP000436088"/>
    </source>
</evidence>
<feature type="region of interest" description="Disordered" evidence="9">
    <location>
        <begin position="1"/>
        <end position="34"/>
    </location>
</feature>
<dbReference type="Gene3D" id="2.30.30.140">
    <property type="match status" value="2"/>
</dbReference>
<dbReference type="AlphaFoldDB" id="A0A6A3A6W2"/>
<keyword evidence="5 12" id="KW-0418">Kinase</keyword>
<dbReference type="InterPro" id="IPR011009">
    <property type="entry name" value="Kinase-like_dom_sf"/>
</dbReference>
<dbReference type="Gene3D" id="1.10.510.10">
    <property type="entry name" value="Transferase(Phosphotransferase) domain 1"/>
    <property type="match status" value="2"/>
</dbReference>
<dbReference type="GO" id="GO:0004674">
    <property type="term" value="F:protein serine/threonine kinase activity"/>
    <property type="evidence" value="ECO:0007669"/>
    <property type="project" value="UniProtKB-KW"/>
</dbReference>
<accession>A0A6A3A6W2</accession>
<keyword evidence="2" id="KW-0723">Serine/threonine-protein kinase</keyword>
<dbReference type="InterPro" id="IPR000719">
    <property type="entry name" value="Prot_kinase_dom"/>
</dbReference>
<dbReference type="Proteomes" id="UP000436088">
    <property type="component" value="Unassembled WGS sequence"/>
</dbReference>
<dbReference type="Pfam" id="PF07039">
    <property type="entry name" value="SGF29_Tudor"/>
    <property type="match status" value="1"/>
</dbReference>
<dbReference type="CDD" id="cd20393">
    <property type="entry name" value="Tudor_SGF29_rpt1"/>
    <property type="match status" value="1"/>
</dbReference>
<dbReference type="InterPro" id="IPR010750">
    <property type="entry name" value="SGF29_tudor-like_dom"/>
</dbReference>
<reference evidence="12" key="1">
    <citation type="submission" date="2019-09" db="EMBL/GenBank/DDBJ databases">
        <title>Draft genome information of white flower Hibiscus syriacus.</title>
        <authorList>
            <person name="Kim Y.-M."/>
        </authorList>
    </citation>
    <scope>NUCLEOTIDE SEQUENCE [LARGE SCALE GENOMIC DNA]</scope>
    <source>
        <strain evidence="12">YM2019G1</strain>
    </source>
</reference>
<feature type="compositionally biased region" description="Polar residues" evidence="9">
    <location>
        <begin position="1"/>
        <end position="24"/>
    </location>
</feature>
<evidence type="ECO:0000256" key="9">
    <source>
        <dbReference type="SAM" id="MobiDB-lite"/>
    </source>
</evidence>
<comment type="caution">
    <text evidence="12">The sequence shown here is derived from an EMBL/GenBank/DDBJ whole genome shotgun (WGS) entry which is preliminary data.</text>
</comment>
<evidence type="ECO:0000256" key="2">
    <source>
        <dbReference type="ARBA" id="ARBA00022527"/>
    </source>
</evidence>
<comment type="catalytic activity">
    <reaction evidence="7">
        <text>L-threonyl-[protein] + ATP = O-phospho-L-threonyl-[protein] + ADP + H(+)</text>
        <dbReference type="Rhea" id="RHEA:46608"/>
        <dbReference type="Rhea" id="RHEA-COMP:11060"/>
        <dbReference type="Rhea" id="RHEA-COMP:11605"/>
        <dbReference type="ChEBI" id="CHEBI:15378"/>
        <dbReference type="ChEBI" id="CHEBI:30013"/>
        <dbReference type="ChEBI" id="CHEBI:30616"/>
        <dbReference type="ChEBI" id="CHEBI:61977"/>
        <dbReference type="ChEBI" id="CHEBI:456216"/>
        <dbReference type="EC" id="2.7.11.1"/>
    </reaction>
</comment>
<comment type="catalytic activity">
    <reaction evidence="8">
        <text>L-seryl-[protein] + ATP = O-phospho-L-seryl-[protein] + ADP + H(+)</text>
        <dbReference type="Rhea" id="RHEA:17989"/>
        <dbReference type="Rhea" id="RHEA-COMP:9863"/>
        <dbReference type="Rhea" id="RHEA-COMP:11604"/>
        <dbReference type="ChEBI" id="CHEBI:15378"/>
        <dbReference type="ChEBI" id="CHEBI:29999"/>
        <dbReference type="ChEBI" id="CHEBI:30616"/>
        <dbReference type="ChEBI" id="CHEBI:83421"/>
        <dbReference type="ChEBI" id="CHEBI:456216"/>
        <dbReference type="EC" id="2.7.11.1"/>
    </reaction>
</comment>
<protein>
    <recommendedName>
        <fullName evidence="1">non-specific serine/threonine protein kinase</fullName>
        <ecNumber evidence="1">2.7.11.1</ecNumber>
    </recommendedName>
</protein>
<evidence type="ECO:0000256" key="3">
    <source>
        <dbReference type="ARBA" id="ARBA00022679"/>
    </source>
</evidence>
<dbReference type="InterPro" id="IPR047288">
    <property type="entry name" value="Tudor_SGF29_rpt1"/>
</dbReference>
<evidence type="ECO:0000256" key="1">
    <source>
        <dbReference type="ARBA" id="ARBA00012513"/>
    </source>
</evidence>
<keyword evidence="13" id="KW-1185">Reference proteome</keyword>
<evidence type="ECO:0000259" key="10">
    <source>
        <dbReference type="PROSITE" id="PS50011"/>
    </source>
</evidence>
<evidence type="ECO:0000256" key="4">
    <source>
        <dbReference type="ARBA" id="ARBA00022741"/>
    </source>
</evidence>
<sequence length="1022" mass="115156">MESIAISSSKNQTPGSDMGSNSLPLMSGMPRRPSRLNYRNTLKMKGFQLPNMAELYYDSSKTKSESVGKISAVANKSSFKHPVDDREASFKHPIDDPKRSSSIASSDYETTVHGVHYYDSKPSICLSRSSSYRTGSLYAEAKQSFTNTESDESDEVSRKISINREQCQLWSVYQSVLTGTNTYFAMKVMDKALLASRKKLLRAQTEREILRSLDHPFLPTLYTHFETEKLSCLVMEFCPGGDLHALRQRQPGKYFPEQAARFYMAEVLFALEYLHMLGIIYRDLKPENALVREDGHLMLSDFDLSLRSNMCNAAILYSACMLWTAFFSSKHKKEKKSKMKNESTHQVSLLPELLAEPTNARLMSFVGTHEYLAIKGEGHGSAVDWWTFGIFLYELFFGKTPFKGAENRTTLFNIIGQPLKFPDHPNASFAARDLIRGLLVRNHSIGLHTGVVLLKLNNIRSFRLSIGHSFARRDMAKVSMNNMVPGLDVQPSAGSRGYINSDVLPQWSALPVGEKYPSDTELLNHLAAKCGVGGSTAHPFIDDFIPTLEEDKGICYTHPENLPGAKKDGSSIQFFHRTINAYGTGGRKRRRIRSQYSITRSIRVRKSEESNWVMHQYHLGAEEEEHDGEYVVSKITYRHPNKLSDGSVSIEAPDDSRGMHEDDIDEDISGIHFNHPTFIRCVTSSTPIFMYIDPRRHSISDEDRKQETMSSPDIASILENSRELDRLRKDQEDVLAEINSFTRSFKLVKFSTFFWFSFRFHDLAPEVVEKPGDSSLSKLKTLYIQARDLSEKEVTISGLLVSQLDAFLPSGPPGQQREKERVSSSLRLYSNEEDFLPYTSLSLSNSTVVAILSFMLSLFSEARTLNEKSELIWIFPASLLLCGVIEACVSLKDEQVAARVTSDAEKDEWFVVKVINFDEKTKEFEVLDEEPGKYKLPASCIIPFPKRNDPSSTQEFPAGRQVLAVYPGTALYKATVISTSKGIYWNSTMTRKMELASADSTVSQGGSVAGRTSAMRLVKDCH</sequence>
<dbReference type="FunFam" id="1.10.510.10:FF:000294">
    <property type="entry name" value="Serine/threonine-protein kinase OXI1"/>
    <property type="match status" value="1"/>
</dbReference>
<name>A0A6A3A6W2_HIBSY</name>
<proteinExistence type="predicted"/>
<keyword evidence="4" id="KW-0547">Nucleotide-binding</keyword>